<name>A0A9J6ZIL7_9BACL</name>
<organism evidence="5 6">
    <name type="scientific">Candidatus Pristimantibacillus lignocellulolyticus</name>
    <dbReference type="NCBI Taxonomy" id="2994561"/>
    <lineage>
        <taxon>Bacteria</taxon>
        <taxon>Bacillati</taxon>
        <taxon>Bacillota</taxon>
        <taxon>Bacilli</taxon>
        <taxon>Bacillales</taxon>
        <taxon>Paenibacillaceae</taxon>
        <taxon>Candidatus Pristimantibacillus</taxon>
    </lineage>
</organism>
<dbReference type="Gene3D" id="1.10.10.60">
    <property type="entry name" value="Homeodomain-like"/>
    <property type="match status" value="2"/>
</dbReference>
<dbReference type="InterPro" id="IPR037923">
    <property type="entry name" value="HTH-like"/>
</dbReference>
<dbReference type="InterPro" id="IPR009057">
    <property type="entry name" value="Homeodomain-like_sf"/>
</dbReference>
<dbReference type="SUPFAM" id="SSF51215">
    <property type="entry name" value="Regulatory protein AraC"/>
    <property type="match status" value="1"/>
</dbReference>
<gene>
    <name evidence="5" type="ORF">NAG76_05190</name>
</gene>
<evidence type="ECO:0000256" key="2">
    <source>
        <dbReference type="ARBA" id="ARBA00023125"/>
    </source>
</evidence>
<protein>
    <submittedName>
        <fullName evidence="5">AraC family transcriptional regulator</fullName>
    </submittedName>
</protein>
<keyword evidence="3" id="KW-0804">Transcription</keyword>
<dbReference type="InterPro" id="IPR014710">
    <property type="entry name" value="RmlC-like_jellyroll"/>
</dbReference>
<dbReference type="InterPro" id="IPR018060">
    <property type="entry name" value="HTH_AraC"/>
</dbReference>
<dbReference type="Pfam" id="PF12833">
    <property type="entry name" value="HTH_18"/>
    <property type="match status" value="1"/>
</dbReference>
<dbReference type="PROSITE" id="PS01124">
    <property type="entry name" value="HTH_ARAC_FAMILY_2"/>
    <property type="match status" value="1"/>
</dbReference>
<keyword evidence="1" id="KW-0805">Transcription regulation</keyword>
<evidence type="ECO:0000256" key="1">
    <source>
        <dbReference type="ARBA" id="ARBA00023015"/>
    </source>
</evidence>
<dbReference type="EMBL" id="CP097899">
    <property type="protein sequence ID" value="URN95640.1"/>
    <property type="molecule type" value="Genomic_DNA"/>
</dbReference>
<dbReference type="PANTHER" id="PTHR43280:SF2">
    <property type="entry name" value="HTH-TYPE TRANSCRIPTIONAL REGULATOR EXSA"/>
    <property type="match status" value="1"/>
</dbReference>
<dbReference type="PRINTS" id="PR00032">
    <property type="entry name" value="HTHARAC"/>
</dbReference>
<accession>A0A9J6ZIL7</accession>
<sequence>MEYPIPRIIEYFSEASIQFVDIIKHTISSARHSFTGYTSSDCSELVITLTGCAEVVINGTRYNVKPGTLLHTGANMKLDLVVKEDEPWNYAVLQYRINQEDELVYPIYTEQFLIPTSLNENITQSIDELAERYIRPNPLTSIQTKVIFFKLLETLLISIQQCTQSKKSELMLQAVQYMHLRYNRPLSVTHISQYIGVERRRFAYLFERYTGMTPNHYLTSFRMKRSRELLRAHHYSVAEVAELVGYHDSFYFSRVFKKYNGVSPSDYRKNLNISS</sequence>
<proteinExistence type="predicted"/>
<evidence type="ECO:0000313" key="6">
    <source>
        <dbReference type="Proteomes" id="UP001056756"/>
    </source>
</evidence>
<evidence type="ECO:0000313" key="5">
    <source>
        <dbReference type="EMBL" id="URN95640.1"/>
    </source>
</evidence>
<dbReference type="SUPFAM" id="SSF46689">
    <property type="entry name" value="Homeodomain-like"/>
    <property type="match status" value="2"/>
</dbReference>
<reference evidence="5" key="1">
    <citation type="submission" date="2022-05" db="EMBL/GenBank/DDBJ databases">
        <title>Novel bacterial taxa in a minimal lignocellulolytic consortium and its capacity to transform plastics disclosed by genome-resolved metagenomics.</title>
        <authorList>
            <person name="Rodriguez C.A.D."/>
            <person name="Diaz-Garcia L."/>
            <person name="Herrera K."/>
            <person name="Tarazona N.A."/>
            <person name="Sproer C."/>
            <person name="Overmann J."/>
            <person name="Jimenez D.J."/>
        </authorList>
    </citation>
    <scope>NUCLEOTIDE SEQUENCE</scope>
    <source>
        <strain evidence="5">MAG5</strain>
    </source>
</reference>
<dbReference type="PROSITE" id="PS00041">
    <property type="entry name" value="HTH_ARAC_FAMILY_1"/>
    <property type="match status" value="1"/>
</dbReference>
<dbReference type="AlphaFoldDB" id="A0A9J6ZIL7"/>
<evidence type="ECO:0000256" key="3">
    <source>
        <dbReference type="ARBA" id="ARBA00023163"/>
    </source>
</evidence>
<evidence type="ECO:0000259" key="4">
    <source>
        <dbReference type="PROSITE" id="PS01124"/>
    </source>
</evidence>
<dbReference type="Pfam" id="PF02311">
    <property type="entry name" value="AraC_binding"/>
    <property type="match status" value="1"/>
</dbReference>
<dbReference type="Proteomes" id="UP001056756">
    <property type="component" value="Chromosome"/>
</dbReference>
<dbReference type="InterPro" id="IPR018062">
    <property type="entry name" value="HTH_AraC-typ_CS"/>
</dbReference>
<dbReference type="Gene3D" id="2.60.120.10">
    <property type="entry name" value="Jelly Rolls"/>
    <property type="match status" value="1"/>
</dbReference>
<dbReference type="GO" id="GO:0043565">
    <property type="term" value="F:sequence-specific DNA binding"/>
    <property type="evidence" value="ECO:0007669"/>
    <property type="project" value="InterPro"/>
</dbReference>
<dbReference type="InterPro" id="IPR020449">
    <property type="entry name" value="Tscrpt_reg_AraC-type_HTH"/>
</dbReference>
<dbReference type="KEGG" id="plig:NAG76_05190"/>
<feature type="domain" description="HTH araC/xylS-type" evidence="4">
    <location>
        <begin position="172"/>
        <end position="270"/>
    </location>
</feature>
<dbReference type="InterPro" id="IPR003313">
    <property type="entry name" value="AraC-bd"/>
</dbReference>
<keyword evidence="2" id="KW-0238">DNA-binding</keyword>
<dbReference type="GO" id="GO:0003700">
    <property type="term" value="F:DNA-binding transcription factor activity"/>
    <property type="evidence" value="ECO:0007669"/>
    <property type="project" value="InterPro"/>
</dbReference>
<dbReference type="PANTHER" id="PTHR43280">
    <property type="entry name" value="ARAC-FAMILY TRANSCRIPTIONAL REGULATOR"/>
    <property type="match status" value="1"/>
</dbReference>
<dbReference type="SMART" id="SM00342">
    <property type="entry name" value="HTH_ARAC"/>
    <property type="match status" value="1"/>
</dbReference>